<evidence type="ECO:0000313" key="4">
    <source>
        <dbReference type="Proteomes" id="UP001627284"/>
    </source>
</evidence>
<dbReference type="EMBL" id="JBJKTR010000006">
    <property type="protein sequence ID" value="KAL3365370.1"/>
    <property type="molecule type" value="Genomic_DNA"/>
</dbReference>
<feature type="non-terminal residue" evidence="3">
    <location>
        <position position="1"/>
    </location>
</feature>
<feature type="chain" id="PRO_5044769960" evidence="2">
    <location>
        <begin position="23"/>
        <end position="143"/>
    </location>
</feature>
<keyword evidence="2" id="KW-0732">Signal</keyword>
<accession>A0ABD2UAD8</accession>
<dbReference type="Proteomes" id="UP001627284">
    <property type="component" value="Unassembled WGS sequence"/>
</dbReference>
<gene>
    <name evidence="3" type="ORF">AABB24_010492</name>
</gene>
<feature type="compositionally biased region" description="Polar residues" evidence="1">
    <location>
        <begin position="77"/>
        <end position="107"/>
    </location>
</feature>
<feature type="signal peptide" evidence="2">
    <location>
        <begin position="1"/>
        <end position="22"/>
    </location>
</feature>
<keyword evidence="4" id="KW-1185">Reference proteome</keyword>
<feature type="compositionally biased region" description="Polar residues" evidence="1">
    <location>
        <begin position="125"/>
        <end position="143"/>
    </location>
</feature>
<proteinExistence type="predicted"/>
<comment type="caution">
    <text evidence="3">The sequence shown here is derived from an EMBL/GenBank/DDBJ whole genome shotgun (WGS) entry which is preliminary data.</text>
</comment>
<evidence type="ECO:0000313" key="3">
    <source>
        <dbReference type="EMBL" id="KAL3365370.1"/>
    </source>
</evidence>
<evidence type="ECO:0000256" key="1">
    <source>
        <dbReference type="SAM" id="MobiDB-lite"/>
    </source>
</evidence>
<evidence type="ECO:0000256" key="2">
    <source>
        <dbReference type="SAM" id="SignalP"/>
    </source>
</evidence>
<organism evidence="3 4">
    <name type="scientific">Solanum stoloniferum</name>
    <dbReference type="NCBI Taxonomy" id="62892"/>
    <lineage>
        <taxon>Eukaryota</taxon>
        <taxon>Viridiplantae</taxon>
        <taxon>Streptophyta</taxon>
        <taxon>Embryophyta</taxon>
        <taxon>Tracheophyta</taxon>
        <taxon>Spermatophyta</taxon>
        <taxon>Magnoliopsida</taxon>
        <taxon>eudicotyledons</taxon>
        <taxon>Gunneridae</taxon>
        <taxon>Pentapetalae</taxon>
        <taxon>asterids</taxon>
        <taxon>lamiids</taxon>
        <taxon>Solanales</taxon>
        <taxon>Solanaceae</taxon>
        <taxon>Solanoideae</taxon>
        <taxon>Solaneae</taxon>
        <taxon>Solanum</taxon>
    </lineage>
</organism>
<sequence length="143" mass="15236">IFLKRAAAPLLSLSCLLSSSLRRGQQSLAASDFLFSLLWQAVLVSNNSNEAAAASSLSSLRPANTGQSAVAARHRGSNNSGETTSTDESTCNNSFGQQLGEMSSNNESQRDPRVPAPRFSPIRSIANNNSDQTRQARSTISHI</sequence>
<feature type="region of interest" description="Disordered" evidence="1">
    <location>
        <begin position="53"/>
        <end position="143"/>
    </location>
</feature>
<protein>
    <submittedName>
        <fullName evidence="3">Uncharacterized protein</fullName>
    </submittedName>
</protein>
<reference evidence="3 4" key="1">
    <citation type="submission" date="2024-05" db="EMBL/GenBank/DDBJ databases">
        <title>De novo assembly of an allotetraploid wild potato.</title>
        <authorList>
            <person name="Hosaka A.J."/>
        </authorList>
    </citation>
    <scope>NUCLEOTIDE SEQUENCE [LARGE SCALE GENOMIC DNA]</scope>
    <source>
        <tissue evidence="3">Young leaves</tissue>
    </source>
</reference>
<dbReference type="AlphaFoldDB" id="A0ABD2UAD8"/>
<name>A0ABD2UAD8_9SOLN</name>